<feature type="chain" id="PRO_5047006360" description="GH16 domain-containing protein" evidence="2">
    <location>
        <begin position="24"/>
        <end position="273"/>
    </location>
</feature>
<dbReference type="RefSeq" id="WP_138577732.1">
    <property type="nucleotide sequence ID" value="NZ_BJUT01000001.1"/>
</dbReference>
<dbReference type="Proteomes" id="UP000321189">
    <property type="component" value="Unassembled WGS sequence"/>
</dbReference>
<evidence type="ECO:0000259" key="3">
    <source>
        <dbReference type="PROSITE" id="PS51762"/>
    </source>
</evidence>
<comment type="caution">
    <text evidence="4">The sequence shown here is derived from an EMBL/GenBank/DDBJ whole genome shotgun (WGS) entry which is preliminary data.</text>
</comment>
<reference evidence="4 5" key="1">
    <citation type="submission" date="2019-07" db="EMBL/GenBank/DDBJ databases">
        <title>Whole genome shotgun sequence of Pseudoalteromonas atlantica NBRC 103033.</title>
        <authorList>
            <person name="Hosoyama A."/>
            <person name="Uohara A."/>
            <person name="Ohji S."/>
            <person name="Ichikawa N."/>
        </authorList>
    </citation>
    <scope>NUCLEOTIDE SEQUENCE [LARGE SCALE GENOMIC DNA]</scope>
    <source>
        <strain evidence="4 5">NBRC 103033</strain>
    </source>
</reference>
<dbReference type="PANTHER" id="PTHR10963">
    <property type="entry name" value="GLYCOSYL HYDROLASE-RELATED"/>
    <property type="match status" value="1"/>
</dbReference>
<dbReference type="InterPro" id="IPR000757">
    <property type="entry name" value="Beta-glucanase-like"/>
</dbReference>
<organism evidence="4 5">
    <name type="scientific">Pseudoalteromonas atlantica</name>
    <name type="common">Alteromonas atlantica</name>
    <dbReference type="NCBI Taxonomy" id="288"/>
    <lineage>
        <taxon>Bacteria</taxon>
        <taxon>Pseudomonadati</taxon>
        <taxon>Pseudomonadota</taxon>
        <taxon>Gammaproteobacteria</taxon>
        <taxon>Alteromonadales</taxon>
        <taxon>Pseudoalteromonadaceae</taxon>
        <taxon>Pseudoalteromonas</taxon>
    </lineage>
</organism>
<feature type="signal peptide" evidence="2">
    <location>
        <begin position="1"/>
        <end position="23"/>
    </location>
</feature>
<protein>
    <recommendedName>
        <fullName evidence="3">GH16 domain-containing protein</fullName>
    </recommendedName>
</protein>
<keyword evidence="2" id="KW-0732">Signal</keyword>
<evidence type="ECO:0000256" key="2">
    <source>
        <dbReference type="SAM" id="SignalP"/>
    </source>
</evidence>
<dbReference type="Pfam" id="PF00722">
    <property type="entry name" value="Glyco_hydro_16"/>
    <property type="match status" value="1"/>
</dbReference>
<proteinExistence type="inferred from homology"/>
<evidence type="ECO:0000313" key="5">
    <source>
        <dbReference type="Proteomes" id="UP000321189"/>
    </source>
</evidence>
<evidence type="ECO:0000256" key="1">
    <source>
        <dbReference type="ARBA" id="ARBA00006865"/>
    </source>
</evidence>
<evidence type="ECO:0000313" key="4">
    <source>
        <dbReference type="EMBL" id="GEK74725.1"/>
    </source>
</evidence>
<gene>
    <name evidence="4" type="ORF">PAT01_00290</name>
</gene>
<name>A0ABQ0U8I4_PSEAF</name>
<comment type="similarity">
    <text evidence="1">Belongs to the glycosyl hydrolase 16 family.</text>
</comment>
<sequence>MKIHLFYLFYFFCLQAFSWPLYAQEYNQLVWSDEFNSDGLPANEKWGYEQGYVRNGEKQLYVANNLHNARVKDGILIIEARKLESVETSLWDELFDSPKPMYTSASLTTRNLHSWTNAKIEVRAKLPHGIGVWPAIWLLGVDKQGKGWPAKGEIDMMEYVGYQKDKVHIALHTKIRNHQNKKAINKGFTLKNLLSEYHIYAVEKYSNVIKFFIDDKLVFSYEKEDDNTESWPFDEPMYLIINLAIGGSWGGKHGIDDSIFPQQFLIDYVRVYQ</sequence>
<feature type="domain" description="GH16" evidence="3">
    <location>
        <begin position="17"/>
        <end position="273"/>
    </location>
</feature>
<keyword evidence="5" id="KW-1185">Reference proteome</keyword>
<dbReference type="SUPFAM" id="SSF49899">
    <property type="entry name" value="Concanavalin A-like lectins/glucanases"/>
    <property type="match status" value="1"/>
</dbReference>
<dbReference type="CDD" id="cd08023">
    <property type="entry name" value="GH16_laminarinase_like"/>
    <property type="match status" value="1"/>
</dbReference>
<accession>A0ABQ0U8I4</accession>
<dbReference type="PANTHER" id="PTHR10963:SF55">
    <property type="entry name" value="GLYCOSIDE HYDROLASE FAMILY 16 PROTEIN"/>
    <property type="match status" value="1"/>
</dbReference>
<dbReference type="InterPro" id="IPR013320">
    <property type="entry name" value="ConA-like_dom_sf"/>
</dbReference>
<dbReference type="InterPro" id="IPR050546">
    <property type="entry name" value="Glycosyl_Hydrlase_16"/>
</dbReference>
<dbReference type="PROSITE" id="PS51762">
    <property type="entry name" value="GH16_2"/>
    <property type="match status" value="1"/>
</dbReference>
<dbReference type="EMBL" id="BJUT01000001">
    <property type="protein sequence ID" value="GEK74725.1"/>
    <property type="molecule type" value="Genomic_DNA"/>
</dbReference>
<dbReference type="Gene3D" id="2.60.120.200">
    <property type="match status" value="1"/>
</dbReference>